<evidence type="ECO:0000256" key="3">
    <source>
        <dbReference type="ARBA" id="ARBA00022692"/>
    </source>
</evidence>
<evidence type="ECO:0000313" key="10">
    <source>
        <dbReference type="EMBL" id="MDT0445223.1"/>
    </source>
</evidence>
<keyword evidence="6 8" id="KW-0472">Membrane</keyword>
<dbReference type="Gene3D" id="1.20.144.10">
    <property type="entry name" value="Phosphatidic acid phosphatase type 2/haloperoxidase"/>
    <property type="match status" value="1"/>
</dbReference>
<organism evidence="10 11">
    <name type="scientific">Streptomyces johnsoniae</name>
    <dbReference type="NCBI Taxonomy" id="3075532"/>
    <lineage>
        <taxon>Bacteria</taxon>
        <taxon>Bacillati</taxon>
        <taxon>Actinomycetota</taxon>
        <taxon>Actinomycetes</taxon>
        <taxon>Kitasatosporales</taxon>
        <taxon>Streptomycetaceae</taxon>
        <taxon>Streptomyces</taxon>
    </lineage>
</organism>
<feature type="transmembrane region" description="Helical" evidence="8">
    <location>
        <begin position="82"/>
        <end position="105"/>
    </location>
</feature>
<keyword evidence="11" id="KW-1185">Reference proteome</keyword>
<dbReference type="EMBL" id="JAVREV010000012">
    <property type="protein sequence ID" value="MDT0445223.1"/>
    <property type="molecule type" value="Genomic_DNA"/>
</dbReference>
<keyword evidence="2" id="KW-1003">Cell membrane</keyword>
<gene>
    <name evidence="10" type="ORF">RM779_21845</name>
</gene>
<dbReference type="PANTHER" id="PTHR14969">
    <property type="entry name" value="SPHINGOSINE-1-PHOSPHATE PHOSPHOHYDROLASE"/>
    <property type="match status" value="1"/>
</dbReference>
<evidence type="ECO:0000256" key="4">
    <source>
        <dbReference type="ARBA" id="ARBA00022801"/>
    </source>
</evidence>
<dbReference type="RefSeq" id="WP_311619433.1">
    <property type="nucleotide sequence ID" value="NZ_JAVREV010000012.1"/>
</dbReference>
<evidence type="ECO:0000256" key="5">
    <source>
        <dbReference type="ARBA" id="ARBA00022989"/>
    </source>
</evidence>
<dbReference type="SMART" id="SM00014">
    <property type="entry name" value="acidPPc"/>
    <property type="match status" value="1"/>
</dbReference>
<protein>
    <submittedName>
        <fullName evidence="10">Phosphatase PAP2 family protein</fullName>
    </submittedName>
</protein>
<dbReference type="Pfam" id="PF01569">
    <property type="entry name" value="PAP2"/>
    <property type="match status" value="1"/>
</dbReference>
<evidence type="ECO:0000256" key="7">
    <source>
        <dbReference type="SAM" id="MobiDB-lite"/>
    </source>
</evidence>
<keyword evidence="5 8" id="KW-1133">Transmembrane helix</keyword>
<evidence type="ECO:0000256" key="6">
    <source>
        <dbReference type="ARBA" id="ARBA00023136"/>
    </source>
</evidence>
<sequence length="268" mass="27228">MCPQPQQPHQPQQPQQPHRRPHPGGRAARLALAAAVTAACALILGWLSPGGLGSPGPETVTGGVSADLYRTVTDGVADVPHWAAFLGEAATEAGLVALGLLLLWTGRRGLRRTDPRLVAGVLLTGAATVAAYGLSESLKLVVDQERPCRALPGADALAACPPPGDWSFPSNHATLAVALATGLVWLWPRAAAAVVTAGAATAALRVVIGVHYPHDVLAGAALGAAVTAAAMLVALPAVTSLVAARFPLRGRPPRQRPGSARRAGTGPS</sequence>
<feature type="domain" description="Phosphatidic acid phosphatase type 2/haloperoxidase" evidence="9">
    <location>
        <begin position="121"/>
        <end position="231"/>
    </location>
</feature>
<evidence type="ECO:0000256" key="8">
    <source>
        <dbReference type="SAM" id="Phobius"/>
    </source>
</evidence>
<evidence type="ECO:0000256" key="1">
    <source>
        <dbReference type="ARBA" id="ARBA00004651"/>
    </source>
</evidence>
<dbReference type="InterPro" id="IPR000326">
    <property type="entry name" value="PAP2/HPO"/>
</dbReference>
<evidence type="ECO:0000259" key="9">
    <source>
        <dbReference type="SMART" id="SM00014"/>
    </source>
</evidence>
<proteinExistence type="predicted"/>
<keyword evidence="3 8" id="KW-0812">Transmembrane</keyword>
<dbReference type="SUPFAM" id="SSF48317">
    <property type="entry name" value="Acid phosphatase/Vanadium-dependent haloperoxidase"/>
    <property type="match status" value="1"/>
</dbReference>
<comment type="caution">
    <text evidence="10">The sequence shown here is derived from an EMBL/GenBank/DDBJ whole genome shotgun (WGS) entry which is preliminary data.</text>
</comment>
<dbReference type="Proteomes" id="UP001183615">
    <property type="component" value="Unassembled WGS sequence"/>
</dbReference>
<evidence type="ECO:0000256" key="2">
    <source>
        <dbReference type="ARBA" id="ARBA00022475"/>
    </source>
</evidence>
<feature type="transmembrane region" description="Helical" evidence="8">
    <location>
        <begin position="194"/>
        <end position="212"/>
    </location>
</feature>
<feature type="transmembrane region" description="Helical" evidence="8">
    <location>
        <begin position="27"/>
        <end position="47"/>
    </location>
</feature>
<keyword evidence="4" id="KW-0378">Hydrolase</keyword>
<comment type="subcellular location">
    <subcellularLocation>
        <location evidence="1">Cell membrane</location>
        <topology evidence="1">Multi-pass membrane protein</topology>
    </subcellularLocation>
</comment>
<reference evidence="11" key="1">
    <citation type="submission" date="2023-07" db="EMBL/GenBank/DDBJ databases">
        <title>30 novel species of actinomycetes from the DSMZ collection.</title>
        <authorList>
            <person name="Nouioui I."/>
        </authorList>
    </citation>
    <scope>NUCLEOTIDE SEQUENCE [LARGE SCALE GENOMIC DNA]</scope>
    <source>
        <strain evidence="11">DSM 41886</strain>
    </source>
</reference>
<feature type="transmembrane region" description="Helical" evidence="8">
    <location>
        <begin position="117"/>
        <end position="135"/>
    </location>
</feature>
<feature type="region of interest" description="Disordered" evidence="7">
    <location>
        <begin position="1"/>
        <end position="26"/>
    </location>
</feature>
<name>A0ABU2S8B6_9ACTN</name>
<feature type="transmembrane region" description="Helical" evidence="8">
    <location>
        <begin position="218"/>
        <end position="244"/>
    </location>
</feature>
<accession>A0ABU2S8B6</accession>
<dbReference type="InterPro" id="IPR036938">
    <property type="entry name" value="PAP2/HPO_sf"/>
</dbReference>
<feature type="compositionally biased region" description="Low complexity" evidence="7">
    <location>
        <begin position="256"/>
        <end position="268"/>
    </location>
</feature>
<dbReference type="PANTHER" id="PTHR14969:SF62">
    <property type="entry name" value="DECAPRENYLPHOSPHORYL-5-PHOSPHORIBOSE PHOSPHATASE RV3807C-RELATED"/>
    <property type="match status" value="1"/>
</dbReference>
<evidence type="ECO:0000313" key="11">
    <source>
        <dbReference type="Proteomes" id="UP001183615"/>
    </source>
</evidence>
<feature type="region of interest" description="Disordered" evidence="7">
    <location>
        <begin position="249"/>
        <end position="268"/>
    </location>
</feature>